<sequence>MMIYPMIELQNGRCVSLYRGRLEEPQIWHVDPVTKAKSFARAGAEWLHLTDFDRVAGDTGNHDLVLEIIRSVGIPVQFGGGLRSLDAIAGWIDMGAGRVVVGTLAVTSPDIVKQAARRYPDQIVIALDVFQGKVMTEGWRRTSAITPEAFLSAYETDPLAAIIVTDIDADVEDSDGSLALVTRLADIARAPVIARGLSRSLDDIARLKFVPHVSGALVGRALFDRSVDLAEALAVARAVRGPMPEFI</sequence>
<dbReference type="Gene3D" id="3.20.20.70">
    <property type="entry name" value="Aldolase class I"/>
    <property type="match status" value="1"/>
</dbReference>
<dbReference type="InterPro" id="IPR044524">
    <property type="entry name" value="Isoase_HisA-like"/>
</dbReference>
<dbReference type="PANTHER" id="PTHR43090:SF2">
    <property type="entry name" value="1-(5-PHOSPHORIBOSYL)-5-[(5-PHOSPHORIBOSYLAMINO)METHYLIDENEAMINO] IMIDAZOLE-4-CARBOXAMIDE ISOMERASE"/>
    <property type="match status" value="1"/>
</dbReference>
<dbReference type="GO" id="GO:0000105">
    <property type="term" value="P:L-histidine biosynthetic process"/>
    <property type="evidence" value="ECO:0007669"/>
    <property type="project" value="UniProtKB-UniRule"/>
</dbReference>
<reference evidence="11 12" key="1">
    <citation type="submission" date="2018-10" db="EMBL/GenBank/DDBJ databases">
        <authorList>
            <person name="Jung H.S."/>
            <person name="Jeon C.O."/>
        </authorList>
    </citation>
    <scope>NUCLEOTIDE SEQUENCE [LARGE SCALE GENOMIC DNA]</scope>
    <source>
        <strain evidence="11 12">MA-7-27</strain>
    </source>
</reference>
<accession>A0A3L9XYD3</accession>
<dbReference type="Proteomes" id="UP000281343">
    <property type="component" value="Unassembled WGS sequence"/>
</dbReference>
<dbReference type="OrthoDB" id="9807749at2"/>
<evidence type="ECO:0000313" key="12">
    <source>
        <dbReference type="Proteomes" id="UP000281343"/>
    </source>
</evidence>
<dbReference type="Pfam" id="PF00977">
    <property type="entry name" value="His_biosynth"/>
    <property type="match status" value="1"/>
</dbReference>
<dbReference type="UniPathway" id="UPA00031">
    <property type="reaction ID" value="UER00009"/>
</dbReference>
<comment type="similarity">
    <text evidence="4 9 10">Belongs to the HisA/HisF family.</text>
</comment>
<evidence type="ECO:0000256" key="4">
    <source>
        <dbReference type="ARBA" id="ARBA00009667"/>
    </source>
</evidence>
<keyword evidence="7 9" id="KW-0368">Histidine biosynthesis</keyword>
<evidence type="ECO:0000256" key="5">
    <source>
        <dbReference type="ARBA" id="ARBA00022490"/>
    </source>
</evidence>
<feature type="active site" description="Proton donor" evidence="9">
    <location>
        <position position="128"/>
    </location>
</feature>
<evidence type="ECO:0000313" key="11">
    <source>
        <dbReference type="EMBL" id="RMA41631.1"/>
    </source>
</evidence>
<proteinExistence type="inferred from homology"/>
<keyword evidence="6 9" id="KW-0028">Amino-acid biosynthesis</keyword>
<keyword evidence="8 9" id="KW-0413">Isomerase</keyword>
<feature type="active site" description="Proton acceptor" evidence="9">
    <location>
        <position position="8"/>
    </location>
</feature>
<dbReference type="PANTHER" id="PTHR43090">
    <property type="entry name" value="1-(5-PHOSPHORIBOSYL)-5-[(5-PHOSPHORIBOSYLAMINO)METHYLIDENEAMINO] IMIDAZOLE-4-CARBOXAMIDE ISOMERASE"/>
    <property type="match status" value="1"/>
</dbReference>
<dbReference type="GO" id="GO:0000162">
    <property type="term" value="P:L-tryptophan biosynthetic process"/>
    <property type="evidence" value="ECO:0007669"/>
    <property type="project" value="TreeGrafter"/>
</dbReference>
<dbReference type="InterPro" id="IPR013785">
    <property type="entry name" value="Aldolase_TIM"/>
</dbReference>
<comment type="catalytic activity">
    <reaction evidence="1 9">
        <text>1-(5-phospho-beta-D-ribosyl)-5-[(5-phospho-beta-D-ribosylamino)methylideneamino]imidazole-4-carboxamide = 5-[(5-phospho-1-deoxy-D-ribulos-1-ylimino)methylamino]-1-(5-phospho-beta-D-ribosyl)imidazole-4-carboxamide</text>
        <dbReference type="Rhea" id="RHEA:15469"/>
        <dbReference type="ChEBI" id="CHEBI:58435"/>
        <dbReference type="ChEBI" id="CHEBI:58525"/>
        <dbReference type="EC" id="5.3.1.16"/>
    </reaction>
</comment>
<gene>
    <name evidence="9" type="primary">hisA</name>
    <name evidence="11" type="ORF">D9R08_12180</name>
</gene>
<protein>
    <recommendedName>
        <fullName evidence="9">1-(5-phosphoribosyl)-5-[(5-phosphoribosylamino)methylideneamino] imidazole-4-carboxamide isomerase</fullName>
        <ecNumber evidence="9">5.3.1.16</ecNumber>
    </recommendedName>
    <alternativeName>
        <fullName evidence="9">Phosphoribosylformimino-5-aminoimidazole carboxamide ribotide isomerase</fullName>
    </alternativeName>
</protein>
<dbReference type="AlphaFoldDB" id="A0A3L9XYD3"/>
<name>A0A3L9XYD3_9RHOB</name>
<evidence type="ECO:0000256" key="10">
    <source>
        <dbReference type="RuleBase" id="RU003657"/>
    </source>
</evidence>
<organism evidence="11 12">
    <name type="scientific">Rhodophyticola porphyridii</name>
    <dbReference type="NCBI Taxonomy" id="1852017"/>
    <lineage>
        <taxon>Bacteria</taxon>
        <taxon>Pseudomonadati</taxon>
        <taxon>Pseudomonadota</taxon>
        <taxon>Alphaproteobacteria</taxon>
        <taxon>Rhodobacterales</taxon>
        <taxon>Roseobacteraceae</taxon>
        <taxon>Rhodophyticola</taxon>
    </lineage>
</organism>
<dbReference type="CDD" id="cd04732">
    <property type="entry name" value="HisA"/>
    <property type="match status" value="1"/>
</dbReference>
<evidence type="ECO:0000256" key="3">
    <source>
        <dbReference type="ARBA" id="ARBA00005133"/>
    </source>
</evidence>
<evidence type="ECO:0000256" key="7">
    <source>
        <dbReference type="ARBA" id="ARBA00023102"/>
    </source>
</evidence>
<evidence type="ECO:0000256" key="6">
    <source>
        <dbReference type="ARBA" id="ARBA00022605"/>
    </source>
</evidence>
<dbReference type="SUPFAM" id="SSF51366">
    <property type="entry name" value="Ribulose-phoshate binding barrel"/>
    <property type="match status" value="1"/>
</dbReference>
<dbReference type="GO" id="GO:0003949">
    <property type="term" value="F:1-(5-phosphoribosyl)-5-[(5-phosphoribosylamino)methylideneamino]imidazole-4-carboxamide isomerase activity"/>
    <property type="evidence" value="ECO:0007669"/>
    <property type="project" value="UniProtKB-UniRule"/>
</dbReference>
<comment type="subcellular location">
    <subcellularLocation>
        <location evidence="2 9">Cytoplasm</location>
    </subcellularLocation>
</comment>
<comment type="caution">
    <text evidence="11">The sequence shown here is derived from an EMBL/GenBank/DDBJ whole genome shotgun (WGS) entry which is preliminary data.</text>
</comment>
<dbReference type="InterPro" id="IPR023016">
    <property type="entry name" value="HisA/PriA"/>
</dbReference>
<keyword evidence="5 9" id="KW-0963">Cytoplasm</keyword>
<dbReference type="GO" id="GO:0005737">
    <property type="term" value="C:cytoplasm"/>
    <property type="evidence" value="ECO:0007669"/>
    <property type="project" value="UniProtKB-SubCell"/>
</dbReference>
<dbReference type="InterPro" id="IPR006062">
    <property type="entry name" value="His_biosynth"/>
</dbReference>
<evidence type="ECO:0000256" key="1">
    <source>
        <dbReference type="ARBA" id="ARBA00000901"/>
    </source>
</evidence>
<dbReference type="HAMAP" id="MF_01014">
    <property type="entry name" value="HisA"/>
    <property type="match status" value="1"/>
</dbReference>
<dbReference type="InterPro" id="IPR011060">
    <property type="entry name" value="RibuloseP-bd_barrel"/>
</dbReference>
<dbReference type="RefSeq" id="WP_121898345.1">
    <property type="nucleotide sequence ID" value="NZ_RCNT01000006.1"/>
</dbReference>
<evidence type="ECO:0000256" key="2">
    <source>
        <dbReference type="ARBA" id="ARBA00004496"/>
    </source>
</evidence>
<keyword evidence="12" id="KW-1185">Reference proteome</keyword>
<comment type="pathway">
    <text evidence="3 9">Amino-acid biosynthesis; L-histidine biosynthesis; L-histidine from 5-phospho-alpha-D-ribose 1-diphosphate: step 4/9.</text>
</comment>
<evidence type="ECO:0000256" key="9">
    <source>
        <dbReference type="HAMAP-Rule" id="MF_01014"/>
    </source>
</evidence>
<dbReference type="FunFam" id="3.20.20.70:FF:000009">
    <property type="entry name" value="1-(5-phosphoribosyl)-5-[(5-phosphoribosylamino)methylideneamino] imidazole-4-carboxamide isomerase"/>
    <property type="match status" value="1"/>
</dbReference>
<evidence type="ECO:0000256" key="8">
    <source>
        <dbReference type="ARBA" id="ARBA00023235"/>
    </source>
</evidence>
<dbReference type="EC" id="5.3.1.16" evidence="9"/>
<dbReference type="EMBL" id="RCNT01000006">
    <property type="protein sequence ID" value="RMA41631.1"/>
    <property type="molecule type" value="Genomic_DNA"/>
</dbReference>